<proteinExistence type="predicted"/>
<organism evidence="1 2">
    <name type="scientific">Parabacteroides merdae CL03T12C32</name>
    <dbReference type="NCBI Taxonomy" id="999420"/>
    <lineage>
        <taxon>Bacteria</taxon>
        <taxon>Pseudomonadati</taxon>
        <taxon>Bacteroidota</taxon>
        <taxon>Bacteroidia</taxon>
        <taxon>Bacteroidales</taxon>
        <taxon>Tannerellaceae</taxon>
        <taxon>Parabacteroides</taxon>
    </lineage>
</organism>
<comment type="caution">
    <text evidence="1">The sequence shown here is derived from an EMBL/GenBank/DDBJ whole genome shotgun (WGS) entry which is preliminary data.</text>
</comment>
<dbReference type="EMBL" id="AGZQ01000002">
    <property type="protein sequence ID" value="EKN15860.1"/>
    <property type="molecule type" value="Genomic_DNA"/>
</dbReference>
<dbReference type="HOGENOM" id="CLU_059313_1_1_10"/>
<gene>
    <name evidence="1" type="ORF">HMPREF1060_00498</name>
</gene>
<evidence type="ECO:0000313" key="2">
    <source>
        <dbReference type="Proteomes" id="UP000006271"/>
    </source>
</evidence>
<name>K5ZX38_9BACT</name>
<evidence type="ECO:0000313" key="1">
    <source>
        <dbReference type="EMBL" id="EKN15860.1"/>
    </source>
</evidence>
<evidence type="ECO:0008006" key="3">
    <source>
        <dbReference type="Google" id="ProtNLM"/>
    </source>
</evidence>
<reference evidence="1 2" key="1">
    <citation type="submission" date="2012-02" db="EMBL/GenBank/DDBJ databases">
        <title>The Genome Sequence of Parabacteroides merdae CL03T12C32.</title>
        <authorList>
            <consortium name="The Broad Institute Genome Sequencing Platform"/>
            <person name="Earl A."/>
            <person name="Ward D."/>
            <person name="Feldgarden M."/>
            <person name="Gevers D."/>
            <person name="Zitomersky N.L."/>
            <person name="Coyne M.J."/>
            <person name="Comstock L.E."/>
            <person name="Young S.K."/>
            <person name="Zeng Q."/>
            <person name="Gargeya S."/>
            <person name="Fitzgerald M."/>
            <person name="Haas B."/>
            <person name="Abouelleil A."/>
            <person name="Alvarado L."/>
            <person name="Arachchi H.M."/>
            <person name="Berlin A."/>
            <person name="Chapman S.B."/>
            <person name="Gearin G."/>
            <person name="Goldberg J."/>
            <person name="Griggs A."/>
            <person name="Gujja S."/>
            <person name="Hansen M."/>
            <person name="Heiman D."/>
            <person name="Howarth C."/>
            <person name="Larimer J."/>
            <person name="Lui A."/>
            <person name="MacDonald P.J.P."/>
            <person name="McCowen C."/>
            <person name="Montmayeur A."/>
            <person name="Murphy C."/>
            <person name="Neiman D."/>
            <person name="Pearson M."/>
            <person name="Priest M."/>
            <person name="Roberts A."/>
            <person name="Saif S."/>
            <person name="Shea T."/>
            <person name="Sisk P."/>
            <person name="Stolte C."/>
            <person name="Sykes S."/>
            <person name="Wortman J."/>
            <person name="Nusbaum C."/>
            <person name="Birren B."/>
        </authorList>
    </citation>
    <scope>NUCLEOTIDE SEQUENCE [LARGE SCALE GENOMIC DNA]</scope>
    <source>
        <strain evidence="1 2">CL03T12C32</strain>
    </source>
</reference>
<dbReference type="Proteomes" id="UP000006271">
    <property type="component" value="Unassembled WGS sequence"/>
</dbReference>
<protein>
    <recommendedName>
        <fullName evidence="3">DegT/DnrJ/EryC1/StrS aminotransferase family protein</fullName>
    </recommendedName>
</protein>
<dbReference type="AlphaFoldDB" id="K5ZX38"/>
<accession>K5ZX38</accession>
<sequence>MGDVRFYASGRHAIDAIVYQEGWKRMWVPAYFCYEVIQHIRLLGIEIIFYNDHPLRKDDDLLVRSLPYQEGDVLLRMNFFGLRSKRSNEGIPVSVVEDHSHALLSSWALNSDADWCIASVRKSFPVAIGGILWSPLKMKLPSQIEPTDSCNQLVGIRYEAMQMKRKYLETNGEKIDKDSFREKYIQTEEMLDKLPLSGMDKESKDIFLKADYKRWTDLRTANWEIATNILDKRFSILKSLDEDWSPFSIIFVCNSDDERMALRQHLIQNRIYPAILWKVPEDSCFSDALDFSNRMLSVHCDARYNRQQIEEMCSLINKYYD</sequence>